<keyword evidence="2" id="KW-1185">Reference proteome</keyword>
<proteinExistence type="predicted"/>
<comment type="caution">
    <text evidence="1">The sequence shown here is derived from an EMBL/GenBank/DDBJ whole genome shotgun (WGS) entry which is preliminary data.</text>
</comment>
<evidence type="ECO:0000313" key="2">
    <source>
        <dbReference type="Proteomes" id="UP001152484"/>
    </source>
</evidence>
<dbReference type="Proteomes" id="UP001152484">
    <property type="component" value="Unassembled WGS sequence"/>
</dbReference>
<dbReference type="AlphaFoldDB" id="A0A9P0ZMI9"/>
<reference evidence="1" key="1">
    <citation type="submission" date="2022-07" db="EMBL/GenBank/DDBJ databases">
        <authorList>
            <person name="Macas J."/>
            <person name="Novak P."/>
            <person name="Neumann P."/>
        </authorList>
    </citation>
    <scope>NUCLEOTIDE SEQUENCE</scope>
</reference>
<protein>
    <submittedName>
        <fullName evidence="1">Uncharacterized protein</fullName>
    </submittedName>
</protein>
<name>A0A9P0ZMI9_CUSEU</name>
<sequence length="102" mass="11452">MPGMRDLRFCNRVSGFFFSRTRASCRTSPLPRILSSSLAFLYARSGSKGSLIGGLPGGTLIEVVCHPLDEVKKRFQIEGLKRHPIYDAQVKLNAYRNMYDAL</sequence>
<evidence type="ECO:0000313" key="1">
    <source>
        <dbReference type="EMBL" id="CAH9104179.1"/>
    </source>
</evidence>
<organism evidence="1 2">
    <name type="scientific">Cuscuta europaea</name>
    <name type="common">European dodder</name>
    <dbReference type="NCBI Taxonomy" id="41803"/>
    <lineage>
        <taxon>Eukaryota</taxon>
        <taxon>Viridiplantae</taxon>
        <taxon>Streptophyta</taxon>
        <taxon>Embryophyta</taxon>
        <taxon>Tracheophyta</taxon>
        <taxon>Spermatophyta</taxon>
        <taxon>Magnoliopsida</taxon>
        <taxon>eudicotyledons</taxon>
        <taxon>Gunneridae</taxon>
        <taxon>Pentapetalae</taxon>
        <taxon>asterids</taxon>
        <taxon>lamiids</taxon>
        <taxon>Solanales</taxon>
        <taxon>Convolvulaceae</taxon>
        <taxon>Cuscuteae</taxon>
        <taxon>Cuscuta</taxon>
        <taxon>Cuscuta subgen. Cuscuta</taxon>
    </lineage>
</organism>
<dbReference type="EMBL" id="CAMAPE010000045">
    <property type="protein sequence ID" value="CAH9104179.1"/>
    <property type="molecule type" value="Genomic_DNA"/>
</dbReference>
<accession>A0A9P0ZMI9</accession>
<gene>
    <name evidence="1" type="ORF">CEURO_LOCUS16448</name>
</gene>
<dbReference type="OrthoDB" id="8064436at2759"/>